<proteinExistence type="predicted"/>
<evidence type="ECO:0000259" key="3">
    <source>
        <dbReference type="Pfam" id="PF22664"/>
    </source>
</evidence>
<keyword evidence="5" id="KW-1185">Reference proteome</keyword>
<dbReference type="Proteomes" id="UP001215712">
    <property type="component" value="Unassembled WGS sequence"/>
</dbReference>
<dbReference type="EMBL" id="JAQJAN010000013">
    <property type="protein sequence ID" value="KAJ5712726.1"/>
    <property type="molecule type" value="Genomic_DNA"/>
</dbReference>
<protein>
    <recommendedName>
        <fullName evidence="3">Trichothecene 3-O-acetyltransferase-like N-terminal domain-containing protein</fullName>
    </recommendedName>
</protein>
<dbReference type="AlphaFoldDB" id="A0AAD6MT57"/>
<keyword evidence="1" id="KW-0808">Transferase</keyword>
<reference evidence="4" key="1">
    <citation type="journal article" date="2023" name="IMA Fungus">
        <title>Comparative genomic study of the Penicillium genus elucidates a diverse pangenome and 15 lateral gene transfer events.</title>
        <authorList>
            <person name="Petersen C."/>
            <person name="Sorensen T."/>
            <person name="Nielsen M.R."/>
            <person name="Sondergaard T.E."/>
            <person name="Sorensen J.L."/>
            <person name="Fitzpatrick D.A."/>
            <person name="Frisvad J.C."/>
            <person name="Nielsen K.L."/>
        </authorList>
    </citation>
    <scope>NUCLEOTIDE SEQUENCE</scope>
    <source>
        <strain evidence="4">IBT 17514</strain>
    </source>
</reference>
<evidence type="ECO:0000313" key="5">
    <source>
        <dbReference type="Proteomes" id="UP001215712"/>
    </source>
</evidence>
<dbReference type="PANTHER" id="PTHR31896:SF64">
    <property type="entry name" value="TRICHOTHECENE 3-O-ACETYLTRANSFERASE"/>
    <property type="match status" value="1"/>
</dbReference>
<evidence type="ECO:0000256" key="2">
    <source>
        <dbReference type="ARBA" id="ARBA00023315"/>
    </source>
</evidence>
<accession>A0AAD6MT57</accession>
<dbReference type="GO" id="GO:0016746">
    <property type="term" value="F:acyltransferase activity"/>
    <property type="evidence" value="ECO:0007669"/>
    <property type="project" value="UniProtKB-KW"/>
</dbReference>
<comment type="caution">
    <text evidence="4">The sequence shown here is derived from an EMBL/GenBank/DDBJ whole genome shotgun (WGS) entry which is preliminary data.</text>
</comment>
<keyword evidence="2" id="KW-0012">Acyltransferase</keyword>
<reference evidence="4" key="2">
    <citation type="submission" date="2023-01" db="EMBL/GenBank/DDBJ databases">
        <authorList>
            <person name="Petersen C."/>
        </authorList>
    </citation>
    <scope>NUCLEOTIDE SEQUENCE</scope>
    <source>
        <strain evidence="4">IBT 17514</strain>
    </source>
</reference>
<organism evidence="4 5">
    <name type="scientific">Penicillium malachiteum</name>
    <dbReference type="NCBI Taxonomy" id="1324776"/>
    <lineage>
        <taxon>Eukaryota</taxon>
        <taxon>Fungi</taxon>
        <taxon>Dikarya</taxon>
        <taxon>Ascomycota</taxon>
        <taxon>Pezizomycotina</taxon>
        <taxon>Eurotiomycetes</taxon>
        <taxon>Eurotiomycetidae</taxon>
        <taxon>Eurotiales</taxon>
        <taxon>Aspergillaceae</taxon>
        <taxon>Penicillium</taxon>
    </lineage>
</organism>
<evidence type="ECO:0000256" key="1">
    <source>
        <dbReference type="ARBA" id="ARBA00022679"/>
    </source>
</evidence>
<evidence type="ECO:0000313" key="4">
    <source>
        <dbReference type="EMBL" id="KAJ5712726.1"/>
    </source>
</evidence>
<gene>
    <name evidence="4" type="ORF">N7493_009194</name>
</gene>
<dbReference type="InterPro" id="IPR054710">
    <property type="entry name" value="Tri101-like_N"/>
</dbReference>
<name>A0AAD6MT57_9EURO</name>
<dbReference type="InterPro" id="IPR023213">
    <property type="entry name" value="CAT-like_dom_sf"/>
</dbReference>
<dbReference type="PANTHER" id="PTHR31896">
    <property type="entry name" value="FAMILY REGULATORY PROTEIN, PUTATIVE (AFU_ORTHOLOGUE AFUA_3G14730)-RELATED"/>
    <property type="match status" value="1"/>
</dbReference>
<dbReference type="Pfam" id="PF22664">
    <property type="entry name" value="TRI-like_N"/>
    <property type="match status" value="1"/>
</dbReference>
<feature type="domain" description="Trichothecene 3-O-acetyltransferase-like N-terminal" evidence="3">
    <location>
        <begin position="24"/>
        <end position="181"/>
    </location>
</feature>
<dbReference type="Gene3D" id="3.30.559.10">
    <property type="entry name" value="Chloramphenicol acetyltransferase-like domain"/>
    <property type="match status" value="2"/>
</dbReference>
<dbReference type="InterPro" id="IPR051283">
    <property type="entry name" value="Sec_Metabolite_Acyltrans"/>
</dbReference>
<sequence length="463" mass="51113">MVASMALENDFMDILGQQPAMHKLYTQICSIYAVPDSSNHDTIINTLRNGLDTLTELFPWLSGEVINEGASEGNTGVYKIIRAERIPLIVKNHQQDTSAPTMNALREANFPISLLDENLLAPCLTLNLPGNTVGLAAHSAPVFAVQANFITGGLILTFVGQHNVMDMTGQDAVIEWLDKICHGTPLTQEDISIGNMDRTKTVSLFGDDYKPGPELDEQMIQPPPSELNGSSVPTMPAPSTWAYITFSATALESLKTDATKTVTLPSGFVSTDDALCAFLWKCVSRARIPRLAANKMSSFARAVDIRQRMGLPVSYPGMFQNMTYQHDTLQSLAEKPIGVIASEFRRQLDPRVRDLVYNARSLATYLTRTPDKTKVSFTACVDIPSGIALSSWAKIKCYDRDFNLGLGKPEVVRRPGFIPVESLLYFMPRSSNGEMAVAICLRDEDWVRLRADEEFGRYATYIG</sequence>